<evidence type="ECO:0000313" key="3">
    <source>
        <dbReference type="Proteomes" id="UP000316714"/>
    </source>
</evidence>
<evidence type="ECO:0000259" key="1">
    <source>
        <dbReference type="Pfam" id="PF04233"/>
    </source>
</evidence>
<dbReference type="Pfam" id="PF04233">
    <property type="entry name" value="Phage_Mu_F"/>
    <property type="match status" value="1"/>
</dbReference>
<comment type="caution">
    <text evidence="2">The sequence shown here is derived from an EMBL/GenBank/DDBJ whole genome shotgun (WGS) entry which is preliminary data.</text>
</comment>
<organism evidence="2 3">
    <name type="scientific">Posidoniimonas corsicana</name>
    <dbReference type="NCBI Taxonomy" id="1938618"/>
    <lineage>
        <taxon>Bacteria</taxon>
        <taxon>Pseudomonadati</taxon>
        <taxon>Planctomycetota</taxon>
        <taxon>Planctomycetia</taxon>
        <taxon>Pirellulales</taxon>
        <taxon>Lacipirellulaceae</taxon>
        <taxon>Posidoniimonas</taxon>
    </lineage>
</organism>
<name>A0A5C5UXL9_9BACT</name>
<keyword evidence="3" id="KW-1185">Reference proteome</keyword>
<evidence type="ECO:0000313" key="2">
    <source>
        <dbReference type="EMBL" id="TWT31106.1"/>
    </source>
</evidence>
<dbReference type="InterPro" id="IPR006528">
    <property type="entry name" value="Phage_head_morphogenesis_dom"/>
</dbReference>
<proteinExistence type="predicted"/>
<dbReference type="AlphaFoldDB" id="A0A5C5UXL9"/>
<gene>
    <name evidence="2" type="ORF">KOR34_44800</name>
</gene>
<dbReference type="EMBL" id="SIHJ01000004">
    <property type="protein sequence ID" value="TWT31106.1"/>
    <property type="molecule type" value="Genomic_DNA"/>
</dbReference>
<dbReference type="RefSeq" id="WP_146568297.1">
    <property type="nucleotide sequence ID" value="NZ_SIHJ01000004.1"/>
</dbReference>
<protein>
    <submittedName>
        <fullName evidence="2">Phage Mu protein F like protein</fullName>
    </submittedName>
</protein>
<feature type="domain" description="Phage head morphogenesis" evidence="1">
    <location>
        <begin position="166"/>
        <end position="268"/>
    </location>
</feature>
<sequence>MSATLTDARREQAIRLAENGARSLIERQLQAKLAQMILGFQFNYIAELERQNLLNEPDAFERLPAILVDPTFEARIAGELYRASSVAFEAGAVVALHQMGFEATAPRVSKLRGKRARVEVLKAFKLKFRLTNGAINLKILERAQAIAHQAVKATVEATQRTLKELALAGGITAGAAIAKLKRQKFPTSFAGRIAETEAHAAYEDGQHETYKKSGVLYHSWITVGDNRVRPWHVTNEAEGLVRVGDPFPSGQVHPGDGPLSVNCRCSVIPEVPSALDLIPWDGG</sequence>
<dbReference type="Proteomes" id="UP000316714">
    <property type="component" value="Unassembled WGS sequence"/>
</dbReference>
<dbReference type="OrthoDB" id="4446543at2"/>
<reference evidence="2 3" key="1">
    <citation type="submission" date="2019-02" db="EMBL/GenBank/DDBJ databases">
        <title>Deep-cultivation of Planctomycetes and their phenomic and genomic characterization uncovers novel biology.</title>
        <authorList>
            <person name="Wiegand S."/>
            <person name="Jogler M."/>
            <person name="Boedeker C."/>
            <person name="Pinto D."/>
            <person name="Vollmers J."/>
            <person name="Rivas-Marin E."/>
            <person name="Kohn T."/>
            <person name="Peeters S.H."/>
            <person name="Heuer A."/>
            <person name="Rast P."/>
            <person name="Oberbeckmann S."/>
            <person name="Bunk B."/>
            <person name="Jeske O."/>
            <person name="Meyerdierks A."/>
            <person name="Storesund J.E."/>
            <person name="Kallscheuer N."/>
            <person name="Luecker S."/>
            <person name="Lage O.M."/>
            <person name="Pohl T."/>
            <person name="Merkel B.J."/>
            <person name="Hornburger P."/>
            <person name="Mueller R.-W."/>
            <person name="Bruemmer F."/>
            <person name="Labrenz M."/>
            <person name="Spormann A.M."/>
            <person name="Op Den Camp H."/>
            <person name="Overmann J."/>
            <person name="Amann R."/>
            <person name="Jetten M.S.M."/>
            <person name="Mascher T."/>
            <person name="Medema M.H."/>
            <person name="Devos D.P."/>
            <person name="Kaster A.-K."/>
            <person name="Ovreas L."/>
            <person name="Rohde M."/>
            <person name="Galperin M.Y."/>
            <person name="Jogler C."/>
        </authorList>
    </citation>
    <scope>NUCLEOTIDE SEQUENCE [LARGE SCALE GENOMIC DNA]</scope>
    <source>
        <strain evidence="2 3">KOR34</strain>
    </source>
</reference>
<accession>A0A5C5UXL9</accession>